<feature type="chain" id="PRO_5039583267" description="Copper amine oxidase-like N-terminal domain-containing protein" evidence="1">
    <location>
        <begin position="24"/>
        <end position="521"/>
    </location>
</feature>
<keyword evidence="1" id="KW-0732">Signal</keyword>
<dbReference type="Pfam" id="PF07833">
    <property type="entry name" value="Cu_amine_oxidN1"/>
    <property type="match status" value="1"/>
</dbReference>
<reference evidence="4" key="1">
    <citation type="journal article" date="2019" name="Microbiology">
        <title>Complete Genome Sequence of an Uncultured Bacterium of the Candidate Phylum Bipolaricaulota.</title>
        <authorList>
            <person name="Kadnikov V.V."/>
            <person name="Mardanov A.V."/>
            <person name="Beletsky A.V."/>
            <person name="Frank Y.A."/>
            <person name="Karnachuk O.V."/>
            <person name="Ravin N.V."/>
        </authorList>
    </citation>
    <scope>NUCLEOTIDE SEQUENCE [LARGE SCALE GENOMIC DNA]</scope>
</reference>
<feature type="domain" description="Copper amine oxidase-like N-terminal" evidence="2">
    <location>
        <begin position="416"/>
        <end position="504"/>
    </location>
</feature>
<organism evidence="3 4">
    <name type="scientific">Candidatus Syntrophocurvum alkaliphilum</name>
    <dbReference type="NCBI Taxonomy" id="2293317"/>
    <lineage>
        <taxon>Bacteria</taxon>
        <taxon>Bacillati</taxon>
        <taxon>Bacillota</taxon>
        <taxon>Clostridia</taxon>
        <taxon>Eubacteriales</taxon>
        <taxon>Syntrophomonadaceae</taxon>
        <taxon>Candidatus Syntrophocurvum</taxon>
    </lineage>
</organism>
<dbReference type="Proteomes" id="UP000426444">
    <property type="component" value="Chromosome"/>
</dbReference>
<evidence type="ECO:0000259" key="2">
    <source>
        <dbReference type="Pfam" id="PF07833"/>
    </source>
</evidence>
<dbReference type="InterPro" id="IPR036582">
    <property type="entry name" value="Mao_N_sf"/>
</dbReference>
<dbReference type="EMBL" id="CP046457">
    <property type="protein sequence ID" value="QGT98784.1"/>
    <property type="molecule type" value="Genomic_DNA"/>
</dbReference>
<dbReference type="OrthoDB" id="1706091at2"/>
<dbReference type="Gene3D" id="3.30.457.10">
    <property type="entry name" value="Copper amine oxidase-like, N-terminal domain"/>
    <property type="match status" value="1"/>
</dbReference>
<dbReference type="SUPFAM" id="SSF55383">
    <property type="entry name" value="Copper amine oxidase, domain N"/>
    <property type="match status" value="1"/>
</dbReference>
<evidence type="ECO:0000313" key="4">
    <source>
        <dbReference type="Proteomes" id="UP000426444"/>
    </source>
</evidence>
<accession>A0A6I6DBD0</accession>
<proteinExistence type="predicted"/>
<dbReference type="KEGG" id="salq:SYNTR_0191"/>
<dbReference type="PROSITE" id="PS51257">
    <property type="entry name" value="PROKAR_LIPOPROTEIN"/>
    <property type="match status" value="1"/>
</dbReference>
<dbReference type="AlphaFoldDB" id="A0A6I6DBD0"/>
<evidence type="ECO:0000256" key="1">
    <source>
        <dbReference type="SAM" id="SignalP"/>
    </source>
</evidence>
<gene>
    <name evidence="3" type="ORF">SYNTR_0191</name>
</gene>
<dbReference type="RefSeq" id="WP_156202743.1">
    <property type="nucleotide sequence ID" value="NZ_CP046457.1"/>
</dbReference>
<dbReference type="InterPro" id="IPR012854">
    <property type="entry name" value="Cu_amine_oxidase-like_N"/>
</dbReference>
<protein>
    <recommendedName>
        <fullName evidence="2">Copper amine oxidase-like N-terminal domain-containing protein</fullName>
    </recommendedName>
</protein>
<sequence>MKKNYLRYVVLALVLLLSFSLMGCNEDAAVLKDGMKKSMEIESSRGTADFTISSNIKAEEVDEELLLILSILEEGLTMDIEMESFTTMAMDVTVNGEDKLRDIGLWPYEERLNVEFLVQDESIALKTSSDPVYLLLDPTDATLLGAEESLEFEKAFGQDYNEQQIQMMLDFMIPFIDEFAFKLSNVENLGTVELELPDGTIETTGYRLQLDSEEVMALLAYSSKYLAESEHLKNYLINSIMLPYEQIKDNEAVEGDTPTIQEVEEIAETSYQMFRDILLDVNEIMEKNPLYLKEEYGIDFSIIEDYYIDSEGYIRKTDSTYYIEIENEAIVEEFGIPVLELVIHSKATTWDINQPITVDFPAVEETVSFFSLMEDPDQSEALGDGLLGELFDSFAMPMPPAGKHIFMDLENEMFMLNGEPLEMQIDPYTKDGVIMLPLRQMVELAEGEVIWNAKNRQVSCIHEGNEVLVTIGNDKVLVNDEYITLQQPAVIVEDTTMVSAELIELFAQHFTVEEGLVIISY</sequence>
<name>A0A6I6DBD0_9FIRM</name>
<keyword evidence="4" id="KW-1185">Reference proteome</keyword>
<feature type="signal peptide" evidence="1">
    <location>
        <begin position="1"/>
        <end position="23"/>
    </location>
</feature>
<evidence type="ECO:0000313" key="3">
    <source>
        <dbReference type="EMBL" id="QGT98784.1"/>
    </source>
</evidence>